<protein>
    <recommendedName>
        <fullName evidence="3">DUF3445 domain-containing protein</fullName>
    </recommendedName>
</protein>
<keyword evidence="2" id="KW-1185">Reference proteome</keyword>
<reference evidence="1 2" key="1">
    <citation type="submission" date="2015-11" db="EMBL/GenBank/DDBJ databases">
        <title>The genome of Debaryomyces fabryi.</title>
        <authorList>
            <person name="Tafer H."/>
            <person name="Lopandic K."/>
        </authorList>
    </citation>
    <scope>NUCLEOTIDE SEQUENCE [LARGE SCALE GENOMIC DNA]</scope>
    <source>
        <strain evidence="1 2">CBS 789</strain>
    </source>
</reference>
<proteinExistence type="predicted"/>
<gene>
    <name evidence="1" type="ORF">AC631_02543</name>
</gene>
<name>A0A0V1Q059_9ASCO</name>
<accession>A0A0V1Q059</accession>
<dbReference type="RefSeq" id="XP_015467771.1">
    <property type="nucleotide sequence ID" value="XM_015611373.1"/>
</dbReference>
<organism evidence="1 2">
    <name type="scientific">Debaryomyces fabryi</name>
    <dbReference type="NCBI Taxonomy" id="58627"/>
    <lineage>
        <taxon>Eukaryota</taxon>
        <taxon>Fungi</taxon>
        <taxon>Dikarya</taxon>
        <taxon>Ascomycota</taxon>
        <taxon>Saccharomycotina</taxon>
        <taxon>Pichiomycetes</taxon>
        <taxon>Debaryomycetaceae</taxon>
        <taxon>Debaryomyces</taxon>
    </lineage>
</organism>
<dbReference type="OrthoDB" id="5043642at2759"/>
<dbReference type="GeneID" id="26839552"/>
<dbReference type="AlphaFoldDB" id="A0A0V1Q059"/>
<dbReference type="EMBL" id="LMYN01000046">
    <property type="protein sequence ID" value="KSA01669.1"/>
    <property type="molecule type" value="Genomic_DNA"/>
</dbReference>
<dbReference type="Proteomes" id="UP000054251">
    <property type="component" value="Unassembled WGS sequence"/>
</dbReference>
<sequence>MTMKIKNLSKTPEEWLLIEDTYLNRTDNKAKIVEEYFEDVIYVNHQDNKTVFALREYYDFCLRFLQERYPQYFKVVVLDKNKFLHNIIRDEKLPLDSRLVEPQELCKILSRTLEEDFLILLKDNPTNPDEEYKLKCSSWCFPSGFSPKDKFEQSLSAIHYPVPDYASKLKLSMNKFFERVCPKDLWMRTNWLIQLHPNLMSINTNHASKDEVVKSIDIGELDFDNCFLRCERQVITCLPILNAKVMTIRTYTTPLLQIKAEGLGNELIQAIDGLNGDFAHYKNKGAWGQAVKQYMGE</sequence>
<evidence type="ECO:0008006" key="3">
    <source>
        <dbReference type="Google" id="ProtNLM"/>
    </source>
</evidence>
<dbReference type="InterPro" id="IPR021848">
    <property type="entry name" value="HODM_asu-like"/>
</dbReference>
<evidence type="ECO:0000313" key="1">
    <source>
        <dbReference type="EMBL" id="KSA01669.1"/>
    </source>
</evidence>
<comment type="caution">
    <text evidence="1">The sequence shown here is derived from an EMBL/GenBank/DDBJ whole genome shotgun (WGS) entry which is preliminary data.</text>
</comment>
<dbReference type="Pfam" id="PF11927">
    <property type="entry name" value="HODM_asu-like"/>
    <property type="match status" value="1"/>
</dbReference>
<evidence type="ECO:0000313" key="2">
    <source>
        <dbReference type="Proteomes" id="UP000054251"/>
    </source>
</evidence>